<dbReference type="Proteomes" id="UP000440578">
    <property type="component" value="Unassembled WGS sequence"/>
</dbReference>
<dbReference type="SUPFAM" id="SSF48371">
    <property type="entry name" value="ARM repeat"/>
    <property type="match status" value="1"/>
</dbReference>
<dbReference type="EMBL" id="VIIS01000479">
    <property type="protein sequence ID" value="KAF0308539.1"/>
    <property type="molecule type" value="Genomic_DNA"/>
</dbReference>
<evidence type="ECO:0000256" key="2">
    <source>
        <dbReference type="PROSITE-ProRule" id="PRU00984"/>
    </source>
</evidence>
<dbReference type="PANTHER" id="PTHR23317:SF76">
    <property type="entry name" value="LD20667P"/>
    <property type="match status" value="1"/>
</dbReference>
<comment type="caution">
    <text evidence="5">The sequence shown here is derived from an EMBL/GenBank/DDBJ whole genome shotgun (WGS) entry which is preliminary data.</text>
</comment>
<dbReference type="OrthoDB" id="47328at2759"/>
<feature type="compositionally biased region" description="Basic and acidic residues" evidence="3">
    <location>
        <begin position="156"/>
        <end position="177"/>
    </location>
</feature>
<evidence type="ECO:0000259" key="4">
    <source>
        <dbReference type="PROSITE" id="PS51651"/>
    </source>
</evidence>
<evidence type="ECO:0000256" key="3">
    <source>
        <dbReference type="SAM" id="MobiDB-lite"/>
    </source>
</evidence>
<gene>
    <name evidence="5" type="primary">Dock7_0</name>
    <name evidence="5" type="ORF">FJT64_020271</name>
</gene>
<keyword evidence="1" id="KW-0344">Guanine-nucleotide releasing factor</keyword>
<dbReference type="Gene3D" id="1.25.40.410">
    <property type="match status" value="1"/>
</dbReference>
<protein>
    <submittedName>
        <fullName evidence="5">Dedicator of cytokinesis protein 7</fullName>
    </submittedName>
</protein>
<organism evidence="5 6">
    <name type="scientific">Amphibalanus amphitrite</name>
    <name type="common">Striped barnacle</name>
    <name type="synonym">Balanus amphitrite</name>
    <dbReference type="NCBI Taxonomy" id="1232801"/>
    <lineage>
        <taxon>Eukaryota</taxon>
        <taxon>Metazoa</taxon>
        <taxon>Ecdysozoa</taxon>
        <taxon>Arthropoda</taxon>
        <taxon>Crustacea</taxon>
        <taxon>Multicrustacea</taxon>
        <taxon>Cirripedia</taxon>
        <taxon>Thoracica</taxon>
        <taxon>Thoracicalcarea</taxon>
        <taxon>Balanomorpha</taxon>
        <taxon>Balanoidea</taxon>
        <taxon>Balanidae</taxon>
        <taxon>Amphibalaninae</taxon>
        <taxon>Amphibalanus</taxon>
    </lineage>
</organism>
<accession>A0A6A4WTF2</accession>
<dbReference type="PANTHER" id="PTHR23317">
    <property type="entry name" value="DEDICATOR OF CYTOKINESIS DOCK"/>
    <property type="match status" value="1"/>
</dbReference>
<reference evidence="5 6" key="1">
    <citation type="submission" date="2019-07" db="EMBL/GenBank/DDBJ databases">
        <title>Draft genome assembly of a fouling barnacle, Amphibalanus amphitrite (Darwin, 1854): The first reference genome for Thecostraca.</title>
        <authorList>
            <person name="Kim W."/>
        </authorList>
    </citation>
    <scope>NUCLEOTIDE SEQUENCE [LARGE SCALE GENOMIC DNA]</scope>
    <source>
        <strain evidence="5">SNU_AA5</strain>
        <tissue evidence="5">Soma without cirri and trophi</tissue>
    </source>
</reference>
<dbReference type="InterPro" id="IPR016024">
    <property type="entry name" value="ARM-type_fold"/>
</dbReference>
<evidence type="ECO:0000313" key="6">
    <source>
        <dbReference type="Proteomes" id="UP000440578"/>
    </source>
</evidence>
<feature type="domain" description="DOCKER" evidence="4">
    <location>
        <begin position="393"/>
        <end position="564"/>
    </location>
</feature>
<dbReference type="InterPro" id="IPR027357">
    <property type="entry name" value="DOCKER_dom"/>
</dbReference>
<dbReference type="GO" id="GO:0007264">
    <property type="term" value="P:small GTPase-mediated signal transduction"/>
    <property type="evidence" value="ECO:0007669"/>
    <property type="project" value="InterPro"/>
</dbReference>
<sequence length="564" mass="63449">MGQSDRHYHRTARAVDLTPDRWCEGMARVLWVPMRREDTVGEARSANVRPDTSRDLLLCTLWVLKNARADVLRATWAEYRPARLHQLLRLLHNALSCFEYKGGRQPPLASQATGRGPTRAVEAKSRLEDMLLGGGSARSELIRRRSQHQQPAATPDRLRWRKEQTAPQWRQEERADGVAEPAEPAAERCLSAEASMVVLDALETLIQVLSSQDSLHGLLGMAFRVLLHALSCNQSTAVIANMLATQRSLVTKYPSLLFDEETEHCADLCLRLLEHCSSTFSSTRSQASASLYLLMRQNFEIGNNFARVKMQVTMSLSSLVGTSHNFSEGFLRRSLKTILEYAESDLELAETTFPGQVSDLVFNLHMILSDTVKMKEFQEDHEMLLDLMYRIAKGYQNSPDLRLTWLDNMAKKHTERGQLAEAGMCYVHSAALVAEYLSMLEPKAYLPLGAAAFEDISPNVLEESAVSDDVVSPEEEGICTGKSFTEPGLVSLLEQAVHAFDSASMHEAVNDIYKLLTPIYENSRDYRKLGLIHGYMSSRPFPQANVSDYKNWFRLTPPPLRSEN</sequence>
<proteinExistence type="inferred from homology"/>
<dbReference type="InterPro" id="IPR046769">
    <property type="entry name" value="DOCKER_Lobe_A"/>
</dbReference>
<feature type="region of interest" description="Disordered" evidence="3">
    <location>
        <begin position="142"/>
        <end position="182"/>
    </location>
</feature>
<dbReference type="FunFam" id="1.25.40.410:FF:000002">
    <property type="entry name" value="Dedicator of cytokinesis protein 7"/>
    <property type="match status" value="1"/>
</dbReference>
<dbReference type="InterPro" id="IPR043161">
    <property type="entry name" value="DOCK_C_lobe_A"/>
</dbReference>
<evidence type="ECO:0000313" key="5">
    <source>
        <dbReference type="EMBL" id="KAF0308539.1"/>
    </source>
</evidence>
<dbReference type="AlphaFoldDB" id="A0A6A4WTF2"/>
<keyword evidence="6" id="KW-1185">Reference proteome</keyword>
<comment type="similarity">
    <text evidence="2">Belongs to the DOCK family.</text>
</comment>
<dbReference type="GO" id="GO:0005085">
    <property type="term" value="F:guanyl-nucleotide exchange factor activity"/>
    <property type="evidence" value="ECO:0007669"/>
    <property type="project" value="UniProtKB-KW"/>
</dbReference>
<dbReference type="PROSITE" id="PS51651">
    <property type="entry name" value="DOCKER"/>
    <property type="match status" value="1"/>
</dbReference>
<name>A0A6A4WTF2_AMPAM</name>
<dbReference type="InterPro" id="IPR026791">
    <property type="entry name" value="DOCK"/>
</dbReference>
<dbReference type="Pfam" id="PF06920">
    <property type="entry name" value="DHR-2_Lobe_A"/>
    <property type="match status" value="1"/>
</dbReference>
<evidence type="ECO:0000256" key="1">
    <source>
        <dbReference type="ARBA" id="ARBA00022658"/>
    </source>
</evidence>